<dbReference type="Proteomes" id="UP000057609">
    <property type="component" value="Chromosome"/>
</dbReference>
<dbReference type="RefSeq" id="WP_039743086.1">
    <property type="nucleotide sequence ID" value="NZ_CP009788.1"/>
</dbReference>
<evidence type="ECO:0000313" key="2">
    <source>
        <dbReference type="EMBL" id="AJE03773.1"/>
    </source>
</evidence>
<reference evidence="2 3" key="1">
    <citation type="journal article" date="2015" name="Genome Announc.">
        <title>Complete Genome of Geobacter pickeringii G13T, a Metal-Reducing Isolate from Sedimentary Kaolin Deposits.</title>
        <authorList>
            <person name="Badalamenti J.P."/>
            <person name="Bond D.R."/>
        </authorList>
    </citation>
    <scope>NUCLEOTIDE SEQUENCE [LARGE SCALE GENOMIC DNA]</scope>
    <source>
        <strain evidence="2 3">G13</strain>
    </source>
</reference>
<dbReference type="OrthoDB" id="870892at2"/>
<dbReference type="InterPro" id="IPR007055">
    <property type="entry name" value="BON_dom"/>
</dbReference>
<dbReference type="AlphaFoldDB" id="A0A0B5BAK8"/>
<dbReference type="PANTHER" id="PTHR34606">
    <property type="entry name" value="BON DOMAIN-CONTAINING PROTEIN"/>
    <property type="match status" value="1"/>
</dbReference>
<feature type="domain" description="BON" evidence="1">
    <location>
        <begin position="173"/>
        <end position="241"/>
    </location>
</feature>
<accession>A0A0B5BAK8</accession>
<organism evidence="2 3">
    <name type="scientific">Geobacter pickeringii</name>
    <dbReference type="NCBI Taxonomy" id="345632"/>
    <lineage>
        <taxon>Bacteria</taxon>
        <taxon>Pseudomonadati</taxon>
        <taxon>Thermodesulfobacteriota</taxon>
        <taxon>Desulfuromonadia</taxon>
        <taxon>Geobacterales</taxon>
        <taxon>Geobacteraceae</taxon>
        <taxon>Geobacter</taxon>
    </lineage>
</organism>
<feature type="domain" description="BON" evidence="1">
    <location>
        <begin position="97"/>
        <end position="168"/>
    </location>
</feature>
<dbReference type="EMBL" id="CP009788">
    <property type="protein sequence ID" value="AJE03773.1"/>
    <property type="molecule type" value="Genomic_DNA"/>
</dbReference>
<feature type="domain" description="BON" evidence="1">
    <location>
        <begin position="3"/>
        <end position="73"/>
    </location>
</feature>
<dbReference type="InterPro" id="IPR051686">
    <property type="entry name" value="Lipoprotein_DolP"/>
</dbReference>
<name>A0A0B5BAK8_9BACT</name>
<sequence length="242" mass="26749">MKSNREILKEIEASFEREPRINLHAWPLRMELDAGVLTLEGEVEHVAAKKLALELGGAATGVDGIVDRLRVAPAETMEDMEIRDHLTDAFLQEPAFADYAIHALVFGRWESVREAPREPTGLLQVEADGGIVTLNGQVTSLSHKRLAGVLAWWVPGSRDVVNGIEVIPPEEDNDDEITDAVRLVLEKDPFVNASQLRVGCRDRVVTLDGAVPKPKEKDMAEADAWYVFGVDKVVNRLVVLES</sequence>
<protein>
    <submittedName>
        <fullName evidence="2">Transporter</fullName>
    </submittedName>
</protein>
<evidence type="ECO:0000259" key="1">
    <source>
        <dbReference type="PROSITE" id="PS50914"/>
    </source>
</evidence>
<dbReference type="Pfam" id="PF04972">
    <property type="entry name" value="BON"/>
    <property type="match status" value="3"/>
</dbReference>
<dbReference type="STRING" id="345632.GPICK_10790"/>
<dbReference type="Gene3D" id="3.30.1340.30">
    <property type="match status" value="3"/>
</dbReference>
<dbReference type="KEGG" id="gpi:GPICK_10790"/>
<dbReference type="HOGENOM" id="CLU_082070_1_0_7"/>
<gene>
    <name evidence="2" type="ORF">GPICK_10790</name>
</gene>
<dbReference type="PANTHER" id="PTHR34606:SF15">
    <property type="entry name" value="BON DOMAIN-CONTAINING PROTEIN"/>
    <property type="match status" value="1"/>
</dbReference>
<proteinExistence type="predicted"/>
<keyword evidence="3" id="KW-1185">Reference proteome</keyword>
<evidence type="ECO:0000313" key="3">
    <source>
        <dbReference type="Proteomes" id="UP000057609"/>
    </source>
</evidence>
<dbReference type="PROSITE" id="PS50914">
    <property type="entry name" value="BON"/>
    <property type="match status" value="3"/>
</dbReference>